<evidence type="ECO:0000259" key="4">
    <source>
        <dbReference type="Pfam" id="PF01757"/>
    </source>
</evidence>
<evidence type="ECO:0000256" key="2">
    <source>
        <dbReference type="SAM" id="Phobius"/>
    </source>
</evidence>
<dbReference type="Pfam" id="PF20146">
    <property type="entry name" value="NRF"/>
    <property type="match status" value="1"/>
</dbReference>
<feature type="transmembrane region" description="Helical" evidence="2">
    <location>
        <begin position="744"/>
        <end position="766"/>
    </location>
</feature>
<sequence length="903" mass="102997">MVRVNPWLLILAINLVAGPKRAWSIAPQNKYLNNISFDDVLLKVENLQFQKPTPSDRSILCAVEELAQHHELPQFYAGLSPKETVSRAFSVDGLARKILRLSQRNIAGLADSARSIDAAQSMELVQSWLLDNLDECETALLALVVDRPEWGWRMADATGKLGGSGFFDGNLNALGTYDECLPIHVMSNLDDIVGTNVPHGRFDGAYFLGRLKISSTIKPPSNDSELALGWEEEEEEEEFYSHYEDVLNPAVVLKRLQSSNQNKKDAVVLESPYHEDYGIDWSLLGNPEPIVQDIILGTLFQRPHLGICLPSVCKVEVVEVVLEEIIQEVLAFLVQNDTIDYPFAYDIGSYYYTEEKKQGFTGGDLACIVIILLFGLLVIVGTCTEIFGYRDEKVNNYKSTPVKVLLCFSLYTNGSKLFNTDRTKQNIECINGLRVFSMVWVILGHTYWVGGAIPWQNPFGVGDIFFDWYMNVVFEGLFAVDTFFTLGGFLMSFLTLKELDKRNGKLNILFVYLHRYCRLTPLYGIVILFVSTLLVHMGQGPFWMYMHEESDKCAENWWTNILYINNFVAQDRICLEVSWYLAVDFQVFLIGPPLVWIMWHYRRIGWTVAGVALAVSCAVPGILTGIRDWPPSITFTIMSLDWMDKFYVRPYNRAAPYIWGVIFGYIMHHLPKKYHRREGEKIHWYYILAGWLISALICLSCIFGLTEKWLVNFSCILSEKCFSTTEAVFFAAFSRLAWAIGISWVIFACQTGYAGFIGHVLGYPLWNPLSRMTYECYLIHLPMIYAFHKSRKSVMYFDKFFMFYVFMGHLIVSVILSVFLTLMFESPFIGLEKLLFSGPQKKRAEFKRQQSQIQEQIDAQKIESENGEANEAFEDDNVRASECSSSSGDREDPDAIVVTNASH</sequence>
<name>A0A553P3L9_TIGCA</name>
<keyword evidence="7" id="KW-1185">Reference proteome</keyword>
<dbReference type="InterPro" id="IPR006621">
    <property type="entry name" value="Nose-resist-to-fluoxetine_N"/>
</dbReference>
<feature type="signal peptide" evidence="3">
    <location>
        <begin position="1"/>
        <end position="22"/>
    </location>
</feature>
<dbReference type="OrthoDB" id="10006435at2759"/>
<evidence type="ECO:0000256" key="1">
    <source>
        <dbReference type="SAM" id="MobiDB-lite"/>
    </source>
</evidence>
<keyword evidence="2" id="KW-0812">Transmembrane</keyword>
<feature type="transmembrane region" description="Helical" evidence="2">
    <location>
        <begin position="516"/>
        <end position="537"/>
    </location>
</feature>
<feature type="transmembrane region" description="Helical" evidence="2">
    <location>
        <begin position="683"/>
        <end position="705"/>
    </location>
</feature>
<feature type="transmembrane region" description="Helical" evidence="2">
    <location>
        <begin position="800"/>
        <end position="824"/>
    </location>
</feature>
<evidence type="ECO:0000256" key="3">
    <source>
        <dbReference type="SAM" id="SignalP"/>
    </source>
</evidence>
<feature type="chain" id="PRO_5021856936" evidence="3">
    <location>
        <begin position="23"/>
        <end position="903"/>
    </location>
</feature>
<evidence type="ECO:0000259" key="5">
    <source>
        <dbReference type="Pfam" id="PF20146"/>
    </source>
</evidence>
<dbReference type="GO" id="GO:0016747">
    <property type="term" value="F:acyltransferase activity, transferring groups other than amino-acyl groups"/>
    <property type="evidence" value="ECO:0007669"/>
    <property type="project" value="InterPro"/>
</dbReference>
<dbReference type="PANTHER" id="PTHR11161:SF69">
    <property type="entry name" value="NOSE RESISTANT TO FLUOXETINE PROTEIN 6-LIKE PROTEIN"/>
    <property type="match status" value="1"/>
</dbReference>
<dbReference type="InterPro" id="IPR002656">
    <property type="entry name" value="Acyl_transf_3_dom"/>
</dbReference>
<dbReference type="Proteomes" id="UP000318571">
    <property type="component" value="Chromosome 7"/>
</dbReference>
<evidence type="ECO:0000313" key="7">
    <source>
        <dbReference type="Proteomes" id="UP000318571"/>
    </source>
</evidence>
<proteinExistence type="predicted"/>
<organism evidence="6 7">
    <name type="scientific">Tigriopus californicus</name>
    <name type="common">Marine copepod</name>
    <dbReference type="NCBI Taxonomy" id="6832"/>
    <lineage>
        <taxon>Eukaryota</taxon>
        <taxon>Metazoa</taxon>
        <taxon>Ecdysozoa</taxon>
        <taxon>Arthropoda</taxon>
        <taxon>Crustacea</taxon>
        <taxon>Multicrustacea</taxon>
        <taxon>Hexanauplia</taxon>
        <taxon>Copepoda</taxon>
        <taxon>Harpacticoida</taxon>
        <taxon>Harpacticidae</taxon>
        <taxon>Tigriopus</taxon>
    </lineage>
</organism>
<feature type="transmembrane region" description="Helical" evidence="2">
    <location>
        <begin position="473"/>
        <end position="496"/>
    </location>
</feature>
<feature type="region of interest" description="Disordered" evidence="1">
    <location>
        <begin position="859"/>
        <end position="903"/>
    </location>
</feature>
<feature type="transmembrane region" description="Helical" evidence="2">
    <location>
        <begin position="654"/>
        <end position="671"/>
    </location>
</feature>
<feature type="transmembrane region" description="Helical" evidence="2">
    <location>
        <begin position="368"/>
        <end position="389"/>
    </location>
</feature>
<feature type="domain" description="Nose resistant-to-fluoxetine protein N-terminal" evidence="5">
    <location>
        <begin position="146"/>
        <end position="213"/>
    </location>
</feature>
<feature type="transmembrane region" description="Helical" evidence="2">
    <location>
        <begin position="606"/>
        <end position="626"/>
    </location>
</feature>
<feature type="compositionally biased region" description="Acidic residues" evidence="1">
    <location>
        <begin position="865"/>
        <end position="875"/>
    </location>
</feature>
<keyword evidence="2" id="KW-0472">Membrane</keyword>
<dbReference type="EMBL" id="VCGU01000008">
    <property type="protein sequence ID" value="TRY72279.1"/>
    <property type="molecule type" value="Genomic_DNA"/>
</dbReference>
<reference evidence="6 7" key="1">
    <citation type="journal article" date="2018" name="Nat. Ecol. Evol.">
        <title>Genomic signatures of mitonuclear coevolution across populations of Tigriopus californicus.</title>
        <authorList>
            <person name="Barreto F.S."/>
            <person name="Watson E.T."/>
            <person name="Lima T.G."/>
            <person name="Willett C.S."/>
            <person name="Edmands S."/>
            <person name="Li W."/>
            <person name="Burton R.S."/>
        </authorList>
    </citation>
    <scope>NUCLEOTIDE SEQUENCE [LARGE SCALE GENOMIC DNA]</scope>
    <source>
        <strain evidence="6 7">San Diego</strain>
    </source>
</reference>
<protein>
    <submittedName>
        <fullName evidence="6">Uncharacterized protein</fullName>
    </submittedName>
</protein>
<keyword evidence="2" id="KW-1133">Transmembrane helix</keyword>
<dbReference type="PANTHER" id="PTHR11161">
    <property type="entry name" value="O-ACYLTRANSFERASE"/>
    <property type="match status" value="1"/>
</dbReference>
<dbReference type="OMA" id="INANKNC"/>
<dbReference type="Pfam" id="PF01757">
    <property type="entry name" value="Acyl_transf_3"/>
    <property type="match status" value="1"/>
</dbReference>
<accession>A0A553P3L9</accession>
<evidence type="ECO:0000313" key="6">
    <source>
        <dbReference type="EMBL" id="TRY72279.1"/>
    </source>
</evidence>
<feature type="transmembrane region" description="Helical" evidence="2">
    <location>
        <begin position="432"/>
        <end position="453"/>
    </location>
</feature>
<dbReference type="AlphaFoldDB" id="A0A553P3L9"/>
<keyword evidence="3" id="KW-0732">Signal</keyword>
<feature type="transmembrane region" description="Helical" evidence="2">
    <location>
        <begin position="577"/>
        <end position="599"/>
    </location>
</feature>
<dbReference type="InterPro" id="IPR052728">
    <property type="entry name" value="O2_lipid_transport_reg"/>
</dbReference>
<feature type="domain" description="Acyltransferase 3" evidence="4">
    <location>
        <begin position="428"/>
        <end position="820"/>
    </location>
</feature>
<gene>
    <name evidence="6" type="ORF">TCAL_08592</name>
</gene>
<comment type="caution">
    <text evidence="6">The sequence shown here is derived from an EMBL/GenBank/DDBJ whole genome shotgun (WGS) entry which is preliminary data.</text>
</comment>